<dbReference type="OrthoDB" id="3548at2759"/>
<keyword evidence="1" id="KW-0489">Methyltransferase</keyword>
<dbReference type="Proteomes" id="UP000221165">
    <property type="component" value="Unassembled WGS sequence"/>
</dbReference>
<evidence type="ECO:0000313" key="4">
    <source>
        <dbReference type="EMBL" id="PHJ17627.1"/>
    </source>
</evidence>
<dbReference type="Gene3D" id="3.40.50.150">
    <property type="entry name" value="Vaccinia Virus protein VP39"/>
    <property type="match status" value="1"/>
</dbReference>
<evidence type="ECO:0000256" key="2">
    <source>
        <dbReference type="ARBA" id="ARBA00022679"/>
    </source>
</evidence>
<feature type="compositionally biased region" description="Basic and acidic residues" evidence="3">
    <location>
        <begin position="248"/>
        <end position="263"/>
    </location>
</feature>
<dbReference type="GO" id="GO:0031167">
    <property type="term" value="P:rRNA methylation"/>
    <property type="evidence" value="ECO:0007669"/>
    <property type="project" value="InterPro"/>
</dbReference>
<dbReference type="Pfam" id="PF03602">
    <property type="entry name" value="Cons_hypoth95"/>
    <property type="match status" value="1"/>
</dbReference>
<dbReference type="PANTHER" id="PTHR43542">
    <property type="entry name" value="METHYLTRANSFERASE"/>
    <property type="match status" value="1"/>
</dbReference>
<dbReference type="VEuPathDB" id="ToxoDB:CSUI_008547"/>
<gene>
    <name evidence="4" type="ORF">CSUI_008547</name>
</gene>
<proteinExistence type="predicted"/>
<dbReference type="InterPro" id="IPR029063">
    <property type="entry name" value="SAM-dependent_MTases_sf"/>
</dbReference>
<evidence type="ECO:0000256" key="3">
    <source>
        <dbReference type="SAM" id="MobiDB-lite"/>
    </source>
</evidence>
<dbReference type="InterPro" id="IPR004398">
    <property type="entry name" value="RNA_MeTrfase_RsmD"/>
</dbReference>
<feature type="region of interest" description="Disordered" evidence="3">
    <location>
        <begin position="237"/>
        <end position="263"/>
    </location>
</feature>
<dbReference type="RefSeq" id="XP_067919345.1">
    <property type="nucleotide sequence ID" value="XM_068068676.1"/>
</dbReference>
<organism evidence="4 5">
    <name type="scientific">Cystoisospora suis</name>
    <dbReference type="NCBI Taxonomy" id="483139"/>
    <lineage>
        <taxon>Eukaryota</taxon>
        <taxon>Sar</taxon>
        <taxon>Alveolata</taxon>
        <taxon>Apicomplexa</taxon>
        <taxon>Conoidasida</taxon>
        <taxon>Coccidia</taxon>
        <taxon>Eucoccidiorida</taxon>
        <taxon>Eimeriorina</taxon>
        <taxon>Sarcocystidae</taxon>
        <taxon>Cystoisospora</taxon>
    </lineage>
</organism>
<dbReference type="GeneID" id="94431887"/>
<feature type="compositionally biased region" description="Basic and acidic residues" evidence="3">
    <location>
        <begin position="61"/>
        <end position="79"/>
    </location>
</feature>
<name>A0A2C6KJ93_9APIC</name>
<reference evidence="4 5" key="1">
    <citation type="journal article" date="2017" name="Int. J. Parasitol.">
        <title>The genome of the protozoan parasite Cystoisospora suis and a reverse vaccinology approach to identify vaccine candidates.</title>
        <authorList>
            <person name="Palmieri N."/>
            <person name="Shrestha A."/>
            <person name="Ruttkowski B."/>
            <person name="Beck T."/>
            <person name="Vogl C."/>
            <person name="Tomley F."/>
            <person name="Blake D.P."/>
            <person name="Joachim A."/>
        </authorList>
    </citation>
    <scope>NUCLEOTIDE SEQUENCE [LARGE SCALE GENOMIC DNA]</scope>
    <source>
        <strain evidence="4 5">Wien I</strain>
    </source>
</reference>
<accession>A0A2C6KJ93</accession>
<dbReference type="GO" id="GO:0008168">
    <property type="term" value="F:methyltransferase activity"/>
    <property type="evidence" value="ECO:0007669"/>
    <property type="project" value="UniProtKB-KW"/>
</dbReference>
<comment type="caution">
    <text evidence="4">The sequence shown here is derived from an EMBL/GenBank/DDBJ whole genome shotgun (WGS) entry which is preliminary data.</text>
</comment>
<protein>
    <submittedName>
        <fullName evidence="4">N6-adenine-specific</fullName>
    </submittedName>
</protein>
<evidence type="ECO:0000313" key="5">
    <source>
        <dbReference type="Proteomes" id="UP000221165"/>
    </source>
</evidence>
<keyword evidence="2" id="KW-0808">Transferase</keyword>
<dbReference type="EMBL" id="MIGC01004812">
    <property type="protein sequence ID" value="PHJ17627.1"/>
    <property type="molecule type" value="Genomic_DNA"/>
</dbReference>
<dbReference type="AlphaFoldDB" id="A0A2C6KJ93"/>
<dbReference type="PANTHER" id="PTHR43542:SF1">
    <property type="entry name" value="METHYLTRANSFERASE"/>
    <property type="match status" value="1"/>
</dbReference>
<keyword evidence="5" id="KW-1185">Reference proteome</keyword>
<sequence length="322" mass="37845">MTERSRVIRASVEEFLLAPHRFFPLHDFPRFLFRQANRMKEAQTLHASLSLDEPTEMGRSYQREDMDELDRRRSSEDSTRSSGVQRMIEKLRDDILEKEYEYRGDTKKEKKRVVSTHLFDLVLMTPPYTTVVYKDLIQLLLNCSVIRDDSLVVIEYPKEIGCLPRLIRSETTSAALIGLRNRLYGRTCVGVYVKQKVYLTPRKKEFTSLQPRETGRQGQRSQENTDLTDCMQALNGEEMKTDSGSNRRVLEERDVPAKDEKEYDGKQYKRKNITHLNETLLPETSYWYGQEKPSEFVPLGLHRKQLLSEGWIERRGVERKNE</sequence>
<evidence type="ECO:0000256" key="1">
    <source>
        <dbReference type="ARBA" id="ARBA00022603"/>
    </source>
</evidence>
<feature type="region of interest" description="Disordered" evidence="3">
    <location>
        <begin position="45"/>
        <end position="84"/>
    </location>
</feature>